<evidence type="ECO:0000256" key="1">
    <source>
        <dbReference type="SAM" id="MobiDB-lite"/>
    </source>
</evidence>
<feature type="transmembrane region" description="Helical" evidence="2">
    <location>
        <begin position="366"/>
        <end position="387"/>
    </location>
</feature>
<feature type="transmembrane region" description="Helical" evidence="2">
    <location>
        <begin position="393"/>
        <end position="411"/>
    </location>
</feature>
<dbReference type="Proteomes" id="UP000030701">
    <property type="component" value="Unassembled WGS sequence"/>
</dbReference>
<dbReference type="PANTHER" id="PTHR34391">
    <property type="entry name" value="UPF0658 GOLGI APPARATUS MEMBRANE PROTEIN C1952.10C-RELATED"/>
    <property type="match status" value="1"/>
</dbReference>
<dbReference type="AlphaFoldDB" id="X0L6T1"/>
<reference evidence="3" key="1">
    <citation type="submission" date="2011-11" db="EMBL/GenBank/DDBJ databases">
        <title>The Genome Sequence of Fusarium oxysporum Cotton.</title>
        <authorList>
            <consortium name="The Broad Institute Genome Sequencing Platform"/>
            <person name="Ma L.-J."/>
            <person name="Gale L.R."/>
            <person name="Schwartz D.C."/>
            <person name="Zhou S."/>
            <person name="Corby-Kistler H."/>
            <person name="Young S.K."/>
            <person name="Zeng Q."/>
            <person name="Gargeya S."/>
            <person name="Fitzgerald M."/>
            <person name="Haas B."/>
            <person name="Abouelleil A."/>
            <person name="Alvarado L."/>
            <person name="Arachchi H.M."/>
            <person name="Berlin A."/>
            <person name="Brown A."/>
            <person name="Chapman S.B."/>
            <person name="Chen Z."/>
            <person name="Dunbar C."/>
            <person name="Freedman E."/>
            <person name="Gearin G."/>
            <person name="Goldberg J."/>
            <person name="Griggs A."/>
            <person name="Gujja S."/>
            <person name="Heiman D."/>
            <person name="Howarth C."/>
            <person name="Larson L."/>
            <person name="Lui A."/>
            <person name="MacDonald P.J.P."/>
            <person name="Montmayeur A."/>
            <person name="Murphy C."/>
            <person name="Neiman D."/>
            <person name="Pearson M."/>
            <person name="Priest M."/>
            <person name="Roberts A."/>
            <person name="Saif S."/>
            <person name="Shea T."/>
            <person name="Shenoy N."/>
            <person name="Sisk P."/>
            <person name="Stolte C."/>
            <person name="Sykes S."/>
            <person name="Wortman J."/>
            <person name="Nusbaum C."/>
            <person name="Birren B."/>
        </authorList>
    </citation>
    <scope>NUCLEOTIDE SEQUENCE [LARGE SCALE GENOMIC DNA]</scope>
    <source>
        <strain evidence="3">25433</strain>
    </source>
</reference>
<feature type="region of interest" description="Disordered" evidence="1">
    <location>
        <begin position="84"/>
        <end position="116"/>
    </location>
</feature>
<feature type="transmembrane region" description="Helical" evidence="2">
    <location>
        <begin position="285"/>
        <end position="308"/>
    </location>
</feature>
<proteinExistence type="predicted"/>
<organism evidence="3">
    <name type="scientific">Fusarium oxysporum f. sp. vasinfectum 25433</name>
    <dbReference type="NCBI Taxonomy" id="1089449"/>
    <lineage>
        <taxon>Eukaryota</taxon>
        <taxon>Fungi</taxon>
        <taxon>Dikarya</taxon>
        <taxon>Ascomycota</taxon>
        <taxon>Pezizomycotina</taxon>
        <taxon>Sordariomycetes</taxon>
        <taxon>Hypocreomycetidae</taxon>
        <taxon>Hypocreales</taxon>
        <taxon>Nectriaceae</taxon>
        <taxon>Fusarium</taxon>
        <taxon>Fusarium oxysporum species complex</taxon>
    </lineage>
</organism>
<gene>
    <name evidence="3" type="ORF">FOTG_10765</name>
</gene>
<dbReference type="EMBL" id="JH657946">
    <property type="protein sequence ID" value="EXM21533.1"/>
    <property type="molecule type" value="Genomic_DNA"/>
</dbReference>
<evidence type="ECO:0000256" key="2">
    <source>
        <dbReference type="SAM" id="Phobius"/>
    </source>
</evidence>
<accession>X0L6T1</accession>
<feature type="transmembrane region" description="Helical" evidence="2">
    <location>
        <begin position="163"/>
        <end position="183"/>
    </location>
</feature>
<reference evidence="3" key="2">
    <citation type="submission" date="2012-05" db="EMBL/GenBank/DDBJ databases">
        <title>The Genome Annotation of Fusarium oxysporum Cotton.</title>
        <authorList>
            <consortium name="The Broad Institute Genomics Platform"/>
            <person name="Ma L.-J."/>
            <person name="Corby-Kistler H."/>
            <person name="Broz K."/>
            <person name="Gale L.R."/>
            <person name="Jonkers W."/>
            <person name="O'Donnell K."/>
            <person name="Ploetz R."/>
            <person name="Steinberg C."/>
            <person name="Schwartz D.C."/>
            <person name="VanEtten H."/>
            <person name="Zhou S."/>
            <person name="Young S.K."/>
            <person name="Zeng Q."/>
            <person name="Gargeya S."/>
            <person name="Fitzgerald M."/>
            <person name="Abouelleil A."/>
            <person name="Alvarado L."/>
            <person name="Chapman S.B."/>
            <person name="Gainer-Dewar J."/>
            <person name="Goldberg J."/>
            <person name="Griggs A."/>
            <person name="Gujja S."/>
            <person name="Hansen M."/>
            <person name="Howarth C."/>
            <person name="Imamovic A."/>
            <person name="Ireland A."/>
            <person name="Larimer J."/>
            <person name="McCowan C."/>
            <person name="Murphy C."/>
            <person name="Pearson M."/>
            <person name="Poon T.W."/>
            <person name="Priest M."/>
            <person name="Roberts A."/>
            <person name="Saif S."/>
            <person name="Shea T."/>
            <person name="Sykes S."/>
            <person name="Wortman J."/>
            <person name="Nusbaum C."/>
            <person name="Birren B."/>
        </authorList>
    </citation>
    <scope>NUCLEOTIDE SEQUENCE</scope>
    <source>
        <strain evidence="3">25433</strain>
    </source>
</reference>
<feature type="compositionally biased region" description="Basic and acidic residues" evidence="1">
    <location>
        <begin position="87"/>
        <end position="101"/>
    </location>
</feature>
<keyword evidence="2" id="KW-0812">Transmembrane</keyword>
<evidence type="ECO:0000313" key="3">
    <source>
        <dbReference type="EMBL" id="EXM21533.1"/>
    </source>
</evidence>
<dbReference type="PANTHER" id="PTHR34391:SF1">
    <property type="entry name" value="UPF0658 GOLGI APPARATUS MEMBRANE PROTEIN C1952.10C-RELATED"/>
    <property type="match status" value="1"/>
</dbReference>
<name>X0L6T1_FUSOX</name>
<sequence length="498" mass="56765">MPLFAIDSRHNCATISRFPSLARNSLSSVFPRPPLCNNALRVSTVAYVPRISLHPCELLSYSPPLNHNFQGFIISSYDSSTLNLQKSSRDSHDDNQRHGDGDFPLTHDQLPVHQPAYPNNTRKTDLAYSQCYTYQEGLVPSAPAPITHYGSIGFMKSKWPACFMVISLLQAALCICFEAFVFAKFQSNVRENNRQKMVQSQYKTITTFLALFIFSFLYTLVVVWDALCQKNTIQIIGICFSNLALMVYTTIQVSQTHRAINILAEAKALDQGVDSKSLWDNIRPFLVAIPTIIAVATIAVAFVAWKIYREYAWDIWKNIGADYHMKKRFLHYQIYIALLKFDFFFFLGFIIQLTVVVVSPEKNIEFAATIASIPIIVLILLSAAYYIRKENKFGMVIVIILYLGGLAYFIFKLVRIYQHAYKQSYFAVRKSLTAFAIITILLILITIINAVICLRNFGAGLKPYLNSKRKIDEDEKLDLNSISRQDVEPQIRSRMMID</sequence>
<dbReference type="HOGENOM" id="CLU_029564_3_0_1"/>
<dbReference type="InterPro" id="IPR040410">
    <property type="entry name" value="UPF0658_Golgi"/>
</dbReference>
<keyword evidence="2" id="KW-0472">Membrane</keyword>
<feature type="transmembrane region" description="Helical" evidence="2">
    <location>
        <begin position="432"/>
        <end position="452"/>
    </location>
</feature>
<feature type="transmembrane region" description="Helical" evidence="2">
    <location>
        <begin position="334"/>
        <end position="359"/>
    </location>
</feature>
<feature type="transmembrane region" description="Helical" evidence="2">
    <location>
        <begin position="204"/>
        <end position="227"/>
    </location>
</feature>
<dbReference type="GO" id="GO:0005794">
    <property type="term" value="C:Golgi apparatus"/>
    <property type="evidence" value="ECO:0007669"/>
    <property type="project" value="TreeGrafter"/>
</dbReference>
<keyword evidence="2" id="KW-1133">Transmembrane helix</keyword>
<protein>
    <submittedName>
        <fullName evidence="3">Uncharacterized protein</fullName>
    </submittedName>
</protein>